<name>A0A7E4VSL4_PANRE</name>
<keyword evidence="1" id="KW-0732">Signal</keyword>
<evidence type="ECO:0000313" key="3">
    <source>
        <dbReference type="WBParaSite" id="Pan_g270.t1"/>
    </source>
</evidence>
<proteinExistence type="predicted"/>
<dbReference type="WBParaSite" id="Pan_g270.t1">
    <property type="protein sequence ID" value="Pan_g270.t1"/>
    <property type="gene ID" value="Pan_g270"/>
</dbReference>
<reference evidence="2" key="1">
    <citation type="journal article" date="2013" name="Genetics">
        <title>The draft genome and transcriptome of Panagrellus redivivus are shaped by the harsh demands of a free-living lifestyle.</title>
        <authorList>
            <person name="Srinivasan J."/>
            <person name="Dillman A.R."/>
            <person name="Macchietto M.G."/>
            <person name="Heikkinen L."/>
            <person name="Lakso M."/>
            <person name="Fracchia K.M."/>
            <person name="Antoshechkin I."/>
            <person name="Mortazavi A."/>
            <person name="Wong G."/>
            <person name="Sternberg P.W."/>
        </authorList>
    </citation>
    <scope>NUCLEOTIDE SEQUENCE [LARGE SCALE GENOMIC DNA]</scope>
    <source>
        <strain evidence="2">MT8872</strain>
    </source>
</reference>
<keyword evidence="2" id="KW-1185">Reference proteome</keyword>
<evidence type="ECO:0000313" key="2">
    <source>
        <dbReference type="Proteomes" id="UP000492821"/>
    </source>
</evidence>
<sequence>MIPTTLFPSTRALALLNLLRAVLHGEPDFEPKHPNQTNRVGSASDSIAILAVVRTEPPEPNRTEPVRGSVRFGKWSHRATLVKGAASPEEAVQELLQTHPPSAISTTYILPGDATSDVLKRTLTAFKDANYPNIKMVETFSYMLTAMLDGTDCEYEEGETILYYHYDRLMESLDKGFSIVLKKVDQLFEIVEHIGNNVFSA</sequence>
<feature type="chain" id="PRO_5028965790" evidence="1">
    <location>
        <begin position="26"/>
        <end position="201"/>
    </location>
</feature>
<evidence type="ECO:0000256" key="1">
    <source>
        <dbReference type="SAM" id="SignalP"/>
    </source>
</evidence>
<dbReference type="Proteomes" id="UP000492821">
    <property type="component" value="Unassembled WGS sequence"/>
</dbReference>
<reference evidence="3" key="2">
    <citation type="submission" date="2020-10" db="UniProtKB">
        <authorList>
            <consortium name="WormBaseParasite"/>
        </authorList>
    </citation>
    <scope>IDENTIFICATION</scope>
</reference>
<organism evidence="2 3">
    <name type="scientific">Panagrellus redivivus</name>
    <name type="common">Microworm</name>
    <dbReference type="NCBI Taxonomy" id="6233"/>
    <lineage>
        <taxon>Eukaryota</taxon>
        <taxon>Metazoa</taxon>
        <taxon>Ecdysozoa</taxon>
        <taxon>Nematoda</taxon>
        <taxon>Chromadorea</taxon>
        <taxon>Rhabditida</taxon>
        <taxon>Tylenchina</taxon>
        <taxon>Panagrolaimomorpha</taxon>
        <taxon>Panagrolaimoidea</taxon>
        <taxon>Panagrolaimidae</taxon>
        <taxon>Panagrellus</taxon>
    </lineage>
</organism>
<feature type="signal peptide" evidence="1">
    <location>
        <begin position="1"/>
        <end position="25"/>
    </location>
</feature>
<accession>A0A7E4VSL4</accession>
<protein>
    <submittedName>
        <fullName evidence="3">ANF_receptor domain-containing protein</fullName>
    </submittedName>
</protein>
<dbReference type="AlphaFoldDB" id="A0A7E4VSL4"/>